<dbReference type="RefSeq" id="WP_091726736.1">
    <property type="nucleotide sequence ID" value="NZ_FNQE01000003.1"/>
</dbReference>
<proteinExistence type="predicted"/>
<dbReference type="AlphaFoldDB" id="A0A1H3LEY3"/>
<evidence type="ECO:0000313" key="2">
    <source>
        <dbReference type="EMBL" id="SDY62504.1"/>
    </source>
</evidence>
<accession>A0A1H3LEY3</accession>
<evidence type="ECO:0000256" key="1">
    <source>
        <dbReference type="SAM" id="MobiDB-lite"/>
    </source>
</evidence>
<gene>
    <name evidence="2" type="ORF">SAMN05660462_00495</name>
</gene>
<organism evidence="2 3">
    <name type="scientific">Proteiniborus ethanoligenes</name>
    <dbReference type="NCBI Taxonomy" id="415015"/>
    <lineage>
        <taxon>Bacteria</taxon>
        <taxon>Bacillati</taxon>
        <taxon>Bacillota</taxon>
        <taxon>Clostridia</taxon>
        <taxon>Eubacteriales</taxon>
        <taxon>Proteiniborus</taxon>
    </lineage>
</organism>
<feature type="compositionally biased region" description="Low complexity" evidence="1">
    <location>
        <begin position="51"/>
        <end position="68"/>
    </location>
</feature>
<evidence type="ECO:0000313" key="3">
    <source>
        <dbReference type="Proteomes" id="UP000198625"/>
    </source>
</evidence>
<feature type="region of interest" description="Disordered" evidence="1">
    <location>
        <begin position="42"/>
        <end position="72"/>
    </location>
</feature>
<dbReference type="EMBL" id="FNQE01000003">
    <property type="protein sequence ID" value="SDY62504.1"/>
    <property type="molecule type" value="Genomic_DNA"/>
</dbReference>
<dbReference type="STRING" id="415015.SAMN05660462_00495"/>
<name>A0A1H3LEY3_9FIRM</name>
<reference evidence="2 3" key="1">
    <citation type="submission" date="2016-10" db="EMBL/GenBank/DDBJ databases">
        <authorList>
            <person name="de Groot N.N."/>
        </authorList>
    </citation>
    <scope>NUCLEOTIDE SEQUENCE [LARGE SCALE GENOMIC DNA]</scope>
    <source>
        <strain evidence="2 3">DSM 21650</strain>
    </source>
</reference>
<dbReference type="Proteomes" id="UP000198625">
    <property type="component" value="Unassembled WGS sequence"/>
</dbReference>
<dbReference type="OrthoDB" id="2087128at2"/>
<protein>
    <submittedName>
        <fullName evidence="2">Uncharacterized protein</fullName>
    </submittedName>
</protein>
<keyword evidence="3" id="KW-1185">Reference proteome</keyword>
<sequence>MRNQQNGDNNKYMIPAAPMMPPCMYPPGTVYNPIGVPPWAGVQPSLPPTGTPGVQPVPSQPPTGTMPQQPGPPVMDKEYIQGYLKTVIGRPIKAEFILGTNMFLDREGILVDVGIDHIVMRESRTDDLLICDLYSIKFVTVFY</sequence>